<proteinExistence type="predicted"/>
<comment type="caution">
    <text evidence="1">The sequence shown here is derived from an EMBL/GenBank/DDBJ whole genome shotgun (WGS) entry which is preliminary data.</text>
</comment>
<evidence type="ECO:0000313" key="1">
    <source>
        <dbReference type="EMBL" id="KAG5578487.1"/>
    </source>
</evidence>
<organism evidence="1 2">
    <name type="scientific">Solanum commersonii</name>
    <name type="common">Commerson's wild potato</name>
    <name type="synonym">Commerson's nightshade</name>
    <dbReference type="NCBI Taxonomy" id="4109"/>
    <lineage>
        <taxon>Eukaryota</taxon>
        <taxon>Viridiplantae</taxon>
        <taxon>Streptophyta</taxon>
        <taxon>Embryophyta</taxon>
        <taxon>Tracheophyta</taxon>
        <taxon>Spermatophyta</taxon>
        <taxon>Magnoliopsida</taxon>
        <taxon>eudicotyledons</taxon>
        <taxon>Gunneridae</taxon>
        <taxon>Pentapetalae</taxon>
        <taxon>asterids</taxon>
        <taxon>lamiids</taxon>
        <taxon>Solanales</taxon>
        <taxon>Solanaceae</taxon>
        <taxon>Solanoideae</taxon>
        <taxon>Solaneae</taxon>
        <taxon>Solanum</taxon>
    </lineage>
</organism>
<sequence>MRAFLAIFRCFGVVHNFWPETDNQPPTATVRLDLSTQSPSSKYGFFINMASLMVYVFLIRYDSSSFAEAEFHYVPLLSEFGPDSRNSNGATKLKSCFCGVGLLHVVPPSHFYLPKIDDAPKHINSVQSVASIAAEFMADIGHTFDDDDPKQPYYNMFSLMGTGFFGSGGCIINFGMYEVLAFFLCGYTRL</sequence>
<dbReference type="OrthoDB" id="10324103at2759"/>
<dbReference type="Proteomes" id="UP000824120">
    <property type="component" value="Chromosome 11"/>
</dbReference>
<dbReference type="EMBL" id="JACXVP010000011">
    <property type="protein sequence ID" value="KAG5578487.1"/>
    <property type="molecule type" value="Genomic_DNA"/>
</dbReference>
<protein>
    <submittedName>
        <fullName evidence="1">Uncharacterized protein</fullName>
    </submittedName>
</protein>
<evidence type="ECO:0000313" key="2">
    <source>
        <dbReference type="Proteomes" id="UP000824120"/>
    </source>
</evidence>
<gene>
    <name evidence="1" type="ORF">H5410_058621</name>
</gene>
<reference evidence="1 2" key="1">
    <citation type="submission" date="2020-09" db="EMBL/GenBank/DDBJ databases">
        <title>De no assembly of potato wild relative species, Solanum commersonii.</title>
        <authorList>
            <person name="Cho K."/>
        </authorList>
    </citation>
    <scope>NUCLEOTIDE SEQUENCE [LARGE SCALE GENOMIC DNA]</scope>
    <source>
        <strain evidence="1">LZ3.2</strain>
        <tissue evidence="1">Leaf</tissue>
    </source>
</reference>
<keyword evidence="2" id="KW-1185">Reference proteome</keyword>
<dbReference type="AlphaFoldDB" id="A0A9J5WT78"/>
<accession>A0A9J5WT78</accession>
<name>A0A9J5WT78_SOLCO</name>